<reference evidence="3" key="1">
    <citation type="submission" date="2023-03" db="EMBL/GenBank/DDBJ databases">
        <title>Massive genome expansion in bonnet fungi (Mycena s.s.) driven by repeated elements and novel gene families across ecological guilds.</title>
        <authorList>
            <consortium name="Lawrence Berkeley National Laboratory"/>
            <person name="Harder C.B."/>
            <person name="Miyauchi S."/>
            <person name="Viragh M."/>
            <person name="Kuo A."/>
            <person name="Thoen E."/>
            <person name="Andreopoulos B."/>
            <person name="Lu D."/>
            <person name="Skrede I."/>
            <person name="Drula E."/>
            <person name="Henrissat B."/>
            <person name="Morin E."/>
            <person name="Kohler A."/>
            <person name="Barry K."/>
            <person name="LaButti K."/>
            <person name="Morin E."/>
            <person name="Salamov A."/>
            <person name="Lipzen A."/>
            <person name="Mereny Z."/>
            <person name="Hegedus B."/>
            <person name="Baldrian P."/>
            <person name="Stursova M."/>
            <person name="Weitz H."/>
            <person name="Taylor A."/>
            <person name="Grigoriev I.V."/>
            <person name="Nagy L.G."/>
            <person name="Martin F."/>
            <person name="Kauserud H."/>
        </authorList>
    </citation>
    <scope>NUCLEOTIDE SEQUENCE</scope>
    <source>
        <strain evidence="3">9144</strain>
    </source>
</reference>
<protein>
    <submittedName>
        <fullName evidence="3">Uncharacterized protein</fullName>
    </submittedName>
</protein>
<comment type="caution">
    <text evidence="3">The sequence shown here is derived from an EMBL/GenBank/DDBJ whole genome shotgun (WGS) entry which is preliminary data.</text>
</comment>
<feature type="transmembrane region" description="Helical" evidence="2">
    <location>
        <begin position="101"/>
        <end position="127"/>
    </location>
</feature>
<sequence length="152" mass="15941">MSGASPRRTYAVGGAPPQPHGRPSQMFLLRTFQGRDRPLGVAAPGLSYTVAVYRTARHGTSDAAYTPASATPARHATARRIPEAPRVPHRHGHTKLYMMRFTALVAAALSSLAVVCAADANAALLVARGCPAACAINCPDCCTNINCPDLCC</sequence>
<keyword evidence="4" id="KW-1185">Reference proteome</keyword>
<proteinExistence type="predicted"/>
<evidence type="ECO:0000313" key="4">
    <source>
        <dbReference type="Proteomes" id="UP001219525"/>
    </source>
</evidence>
<accession>A0AAD6YCY8</accession>
<evidence type="ECO:0000313" key="3">
    <source>
        <dbReference type="EMBL" id="KAJ7203095.1"/>
    </source>
</evidence>
<dbReference type="AlphaFoldDB" id="A0AAD6YCY8"/>
<keyword evidence="2" id="KW-1133">Transmembrane helix</keyword>
<dbReference type="Proteomes" id="UP001219525">
    <property type="component" value="Unassembled WGS sequence"/>
</dbReference>
<evidence type="ECO:0000256" key="1">
    <source>
        <dbReference type="SAM" id="MobiDB-lite"/>
    </source>
</evidence>
<name>A0AAD6YCY8_9AGAR</name>
<keyword evidence="2" id="KW-0472">Membrane</keyword>
<feature type="region of interest" description="Disordered" evidence="1">
    <location>
        <begin position="1"/>
        <end position="24"/>
    </location>
</feature>
<keyword evidence="2" id="KW-0812">Transmembrane</keyword>
<organism evidence="3 4">
    <name type="scientific">Mycena pura</name>
    <dbReference type="NCBI Taxonomy" id="153505"/>
    <lineage>
        <taxon>Eukaryota</taxon>
        <taxon>Fungi</taxon>
        <taxon>Dikarya</taxon>
        <taxon>Basidiomycota</taxon>
        <taxon>Agaricomycotina</taxon>
        <taxon>Agaricomycetes</taxon>
        <taxon>Agaricomycetidae</taxon>
        <taxon>Agaricales</taxon>
        <taxon>Marasmiineae</taxon>
        <taxon>Mycenaceae</taxon>
        <taxon>Mycena</taxon>
    </lineage>
</organism>
<evidence type="ECO:0000256" key="2">
    <source>
        <dbReference type="SAM" id="Phobius"/>
    </source>
</evidence>
<dbReference type="EMBL" id="JARJCW010000052">
    <property type="protein sequence ID" value="KAJ7203095.1"/>
    <property type="molecule type" value="Genomic_DNA"/>
</dbReference>
<gene>
    <name evidence="3" type="ORF">GGX14DRAFT_570354</name>
</gene>